<dbReference type="EMBL" id="CP022098">
    <property type="protein sequence ID" value="ATB35151.1"/>
    <property type="molecule type" value="Genomic_DNA"/>
</dbReference>
<dbReference type="SUPFAM" id="SSF50346">
    <property type="entry name" value="PRC-barrel domain"/>
    <property type="match status" value="1"/>
</dbReference>
<organism evidence="2 3">
    <name type="scientific">Cystobacter fuscus</name>
    <dbReference type="NCBI Taxonomy" id="43"/>
    <lineage>
        <taxon>Bacteria</taxon>
        <taxon>Pseudomonadati</taxon>
        <taxon>Myxococcota</taxon>
        <taxon>Myxococcia</taxon>
        <taxon>Myxococcales</taxon>
        <taxon>Cystobacterineae</taxon>
        <taxon>Archangiaceae</taxon>
        <taxon>Cystobacter</taxon>
    </lineage>
</organism>
<evidence type="ECO:0008006" key="4">
    <source>
        <dbReference type="Google" id="ProtNLM"/>
    </source>
</evidence>
<gene>
    <name evidence="2" type="ORF">CYFUS_000563</name>
</gene>
<dbReference type="AlphaFoldDB" id="A0A250IVF8"/>
<dbReference type="KEGG" id="cfus:CYFUS_000563"/>
<name>A0A250IVF8_9BACT</name>
<feature type="region of interest" description="Disordered" evidence="1">
    <location>
        <begin position="103"/>
        <end position="124"/>
    </location>
</feature>
<protein>
    <recommendedName>
        <fullName evidence="4">PRC-barrel domain-containing protein</fullName>
    </recommendedName>
</protein>
<dbReference type="RefSeq" id="WP_157758202.1">
    <property type="nucleotide sequence ID" value="NZ_CP022098.1"/>
</dbReference>
<accession>A0A250IVF8</accession>
<sequence>MAQRMDVRVGMVVKSRDGHQMGRVIGLLEDAFVVEKGVLYARDYRVPFRAVERIEDEDIHLVLDKDQMHKASLGEVLEASIGNGLTLGPQALSEARMNITSFQDRDASDVRSEAEKDEEAAHHP</sequence>
<reference evidence="2 3" key="1">
    <citation type="submission" date="2017-06" db="EMBL/GenBank/DDBJ databases">
        <title>Sequencing and comparative analysis of myxobacterial genomes.</title>
        <authorList>
            <person name="Rupp O."/>
            <person name="Goesmann A."/>
            <person name="Sogaard-Andersen L."/>
        </authorList>
    </citation>
    <scope>NUCLEOTIDE SEQUENCE [LARGE SCALE GENOMIC DNA]</scope>
    <source>
        <strain evidence="2 3">DSM 52655</strain>
    </source>
</reference>
<dbReference type="Proteomes" id="UP000217257">
    <property type="component" value="Chromosome"/>
</dbReference>
<dbReference type="InterPro" id="IPR011033">
    <property type="entry name" value="PRC_barrel-like_sf"/>
</dbReference>
<evidence type="ECO:0000313" key="2">
    <source>
        <dbReference type="EMBL" id="ATB35151.1"/>
    </source>
</evidence>
<proteinExistence type="predicted"/>
<evidence type="ECO:0000313" key="3">
    <source>
        <dbReference type="Proteomes" id="UP000217257"/>
    </source>
</evidence>
<evidence type="ECO:0000256" key="1">
    <source>
        <dbReference type="SAM" id="MobiDB-lite"/>
    </source>
</evidence>